<dbReference type="InterPro" id="IPR007197">
    <property type="entry name" value="rSAM"/>
</dbReference>
<evidence type="ECO:0000259" key="10">
    <source>
        <dbReference type="PROSITE" id="PS50926"/>
    </source>
</evidence>
<dbReference type="InterPro" id="IPR058240">
    <property type="entry name" value="rSAM_sf"/>
</dbReference>
<dbReference type="PANTHER" id="PTHR43020:SF2">
    <property type="entry name" value="MITOCHONDRIAL TRNA METHYLTHIOTRANSFERASE CDK5RAP1"/>
    <property type="match status" value="1"/>
</dbReference>
<dbReference type="EMBL" id="JADOET010000001">
    <property type="protein sequence ID" value="MBF8148381.1"/>
    <property type="molecule type" value="Genomic_DNA"/>
</dbReference>
<keyword evidence="9" id="KW-0819">tRNA processing</keyword>
<dbReference type="Pfam" id="PF00919">
    <property type="entry name" value="UPF0004"/>
    <property type="match status" value="1"/>
</dbReference>
<feature type="binding site" evidence="9">
    <location>
        <position position="103"/>
    </location>
    <ligand>
        <name>[4Fe-4S] cluster</name>
        <dbReference type="ChEBI" id="CHEBI:49883"/>
        <label>1</label>
    </ligand>
</feature>
<keyword evidence="2 9" id="KW-0004">4Fe-4S</keyword>
<comment type="cofactor">
    <cofactor evidence="9">
        <name>[4Fe-4S] cluster</name>
        <dbReference type="ChEBI" id="CHEBI:49883"/>
    </cofactor>
    <text evidence="9">Binds 2 [4Fe-4S] clusters. One cluster is coordinated with 3 cysteines and an exchangeable S-adenosyl-L-methionine.</text>
</comment>
<dbReference type="SFLD" id="SFLDF00413">
    <property type="entry name" value="CDK5RAP1"/>
    <property type="match status" value="1"/>
</dbReference>
<evidence type="ECO:0000256" key="9">
    <source>
        <dbReference type="HAMAP-Rule" id="MF_01864"/>
    </source>
</evidence>
<keyword evidence="5 9" id="KW-0479">Metal-binding</keyword>
<dbReference type="SFLD" id="SFLDG01082">
    <property type="entry name" value="B12-binding_domain_containing"/>
    <property type="match status" value="1"/>
</dbReference>
<feature type="domain" description="TRAM" evidence="10">
    <location>
        <begin position="413"/>
        <end position="476"/>
    </location>
</feature>
<dbReference type="InterPro" id="IPR020612">
    <property type="entry name" value="Methylthiotransferase_CS"/>
</dbReference>
<dbReference type="NCBIfam" id="TIGR00089">
    <property type="entry name" value="MiaB/RimO family radical SAM methylthiotransferase"/>
    <property type="match status" value="1"/>
</dbReference>
<proteinExistence type="inferred from homology"/>
<evidence type="ECO:0000256" key="8">
    <source>
        <dbReference type="ARBA" id="ARBA00033765"/>
    </source>
</evidence>
<gene>
    <name evidence="9 13" type="primary">miaB</name>
    <name evidence="13" type="ORF">ITJ86_00645</name>
</gene>
<evidence type="ECO:0000259" key="12">
    <source>
        <dbReference type="PROSITE" id="PS51918"/>
    </source>
</evidence>
<keyword evidence="7 9" id="KW-0411">Iron-sulfur</keyword>
<comment type="subunit">
    <text evidence="9">Monomer.</text>
</comment>
<comment type="caution">
    <text evidence="13">The sequence shown here is derived from an EMBL/GenBank/DDBJ whole genome shotgun (WGS) entry which is preliminary data.</text>
</comment>
<accession>A0ABS0EDV8</accession>
<dbReference type="InterPro" id="IPR013848">
    <property type="entry name" value="Methylthiotransferase_N"/>
</dbReference>
<dbReference type="InterPro" id="IPR002792">
    <property type="entry name" value="TRAM_dom"/>
</dbReference>
<dbReference type="SUPFAM" id="SSF102114">
    <property type="entry name" value="Radical SAM enzymes"/>
    <property type="match status" value="1"/>
</dbReference>
<keyword evidence="9" id="KW-0963">Cytoplasm</keyword>
<feature type="binding site" evidence="9">
    <location>
        <position position="182"/>
    </location>
    <ligand>
        <name>[4Fe-4S] cluster</name>
        <dbReference type="ChEBI" id="CHEBI:49883"/>
        <label>2</label>
        <note>4Fe-4S-S-AdoMet</note>
    </ligand>
</feature>
<feature type="binding site" evidence="9">
    <location>
        <position position="178"/>
    </location>
    <ligand>
        <name>[4Fe-4S] cluster</name>
        <dbReference type="ChEBI" id="CHEBI:49883"/>
        <label>2</label>
        <note>4Fe-4S-S-AdoMet</note>
    </ligand>
</feature>
<evidence type="ECO:0000256" key="2">
    <source>
        <dbReference type="ARBA" id="ARBA00022485"/>
    </source>
</evidence>
<evidence type="ECO:0000259" key="11">
    <source>
        <dbReference type="PROSITE" id="PS51449"/>
    </source>
</evidence>
<organism evidence="13 14">
    <name type="scientific">Winogradskyella marina</name>
    <dbReference type="NCBI Taxonomy" id="2785530"/>
    <lineage>
        <taxon>Bacteria</taxon>
        <taxon>Pseudomonadati</taxon>
        <taxon>Bacteroidota</taxon>
        <taxon>Flavobacteriia</taxon>
        <taxon>Flavobacteriales</taxon>
        <taxon>Flavobacteriaceae</taxon>
        <taxon>Winogradskyella</taxon>
    </lineage>
</organism>
<evidence type="ECO:0000256" key="6">
    <source>
        <dbReference type="ARBA" id="ARBA00023004"/>
    </source>
</evidence>
<dbReference type="HAMAP" id="MF_01864">
    <property type="entry name" value="tRNA_metthiotr_MiaB"/>
    <property type="match status" value="1"/>
</dbReference>
<keyword evidence="14" id="KW-1185">Reference proteome</keyword>
<keyword evidence="4 9" id="KW-0949">S-adenosyl-L-methionine</keyword>
<evidence type="ECO:0000313" key="13">
    <source>
        <dbReference type="EMBL" id="MBF8148381.1"/>
    </source>
</evidence>
<protein>
    <recommendedName>
        <fullName evidence="8 9">tRNA-2-methylthio-N(6)-dimethylallyladenosine synthase</fullName>
        <ecNumber evidence="8 9">2.8.4.3</ecNumber>
    </recommendedName>
    <alternativeName>
        <fullName evidence="9">(Dimethylallyl)adenosine tRNA methylthiotransferase MiaB</fullName>
    </alternativeName>
    <alternativeName>
        <fullName evidence="9">tRNA-i(6)A37 methylthiotransferase</fullName>
    </alternativeName>
</protein>
<dbReference type="PANTHER" id="PTHR43020">
    <property type="entry name" value="CDK5 REGULATORY SUBUNIT-ASSOCIATED PROTEIN 1"/>
    <property type="match status" value="1"/>
</dbReference>
<comment type="subcellular location">
    <subcellularLocation>
        <location evidence="9">Cytoplasm</location>
    </subcellularLocation>
</comment>
<dbReference type="SFLD" id="SFLDS00029">
    <property type="entry name" value="Radical_SAM"/>
    <property type="match status" value="1"/>
</dbReference>
<name>A0ABS0EDV8_9FLAO</name>
<dbReference type="PROSITE" id="PS50926">
    <property type="entry name" value="TRAM"/>
    <property type="match status" value="1"/>
</dbReference>
<dbReference type="InterPro" id="IPR006463">
    <property type="entry name" value="MiaB_methiolase"/>
</dbReference>
<dbReference type="InterPro" id="IPR006638">
    <property type="entry name" value="Elp3/MiaA/NifB-like_rSAM"/>
</dbReference>
<dbReference type="Pfam" id="PF01938">
    <property type="entry name" value="TRAM"/>
    <property type="match status" value="1"/>
</dbReference>
<evidence type="ECO:0000256" key="5">
    <source>
        <dbReference type="ARBA" id="ARBA00022723"/>
    </source>
</evidence>
<dbReference type="PROSITE" id="PS01278">
    <property type="entry name" value="MTTASE_RADICAL"/>
    <property type="match status" value="1"/>
</dbReference>
<sequence>MEKIIDENKQGETLVIDKKEGNQRKLFIESYGCAMNFSDSEIVASILSEQGFNTTQTLEEADLVLVNTCSIRDKAEQTVRKRLQEYNAVKRINPKMKVGVLGCMAERLKTKFLDEEKIVDLVVGPDAYKDLPNLLAEVEEGRDAINVILSKEETYGDISPVRLNTNGITAFVSITRGCDNMCTFCVVPFTRGRERSRDPQSIIEEVNDLWSKGFREITLLGQNVDSYLWYGGGLKKDFNNASDLQKATAVNFAKLLELCAKAQPKMRIRFSTSNPQDFTMDVIETMAKYDNICKHIHLPVQSGSDRILKEMNRLHTREEYFEIIDNIKRLIPECSISVDLIAGFPTETEEDHQDTLSLMEYVKYNFGYMFTYSERPGTLAGRKMEDDVPEKIKKRRLSEIIQLERKYSAMNTRSHLNKTVEVLIEKASKKSDLEWSGRTSDNTVAVFPKEHYKVGDFVNVLITDCTSATLIGKAVGYSKNN</sequence>
<dbReference type="InterPro" id="IPR005839">
    <property type="entry name" value="Methylthiotransferase"/>
</dbReference>
<comment type="function">
    <text evidence="1 9">Catalyzes the methylthiolation of N6-(dimethylallyl)adenosine (i(6)A), leading to the formation of 2-methylthio-N6-(dimethylallyl)adenosine (ms(2)i(6)A) at position 37 in tRNAs that read codons beginning with uridine.</text>
</comment>
<evidence type="ECO:0000256" key="3">
    <source>
        <dbReference type="ARBA" id="ARBA00022679"/>
    </source>
</evidence>
<feature type="binding site" evidence="9">
    <location>
        <position position="185"/>
    </location>
    <ligand>
        <name>[4Fe-4S] cluster</name>
        <dbReference type="ChEBI" id="CHEBI:49883"/>
        <label>2</label>
        <note>4Fe-4S-S-AdoMet</note>
    </ligand>
</feature>
<keyword evidence="3 9" id="KW-0808">Transferase</keyword>
<reference evidence="13 14" key="1">
    <citation type="submission" date="2020-11" db="EMBL/GenBank/DDBJ databases">
        <title>Winogradskyella marina sp. nov., isolated from marine sediment.</title>
        <authorList>
            <person name="Bo J."/>
            <person name="Wang S."/>
            <person name="Song X."/>
            <person name="Du Z."/>
        </authorList>
    </citation>
    <scope>NUCLEOTIDE SEQUENCE [LARGE SCALE GENOMIC DNA]</scope>
    <source>
        <strain evidence="13 14">F6397</strain>
    </source>
</reference>
<evidence type="ECO:0000256" key="1">
    <source>
        <dbReference type="ARBA" id="ARBA00003234"/>
    </source>
</evidence>
<dbReference type="Proteomes" id="UP000611215">
    <property type="component" value="Unassembled WGS sequence"/>
</dbReference>
<dbReference type="Gene3D" id="3.40.50.12160">
    <property type="entry name" value="Methylthiotransferase, N-terminal domain"/>
    <property type="match status" value="1"/>
</dbReference>
<dbReference type="Pfam" id="PF04055">
    <property type="entry name" value="Radical_SAM"/>
    <property type="match status" value="1"/>
</dbReference>
<dbReference type="Gene3D" id="3.80.30.20">
    <property type="entry name" value="tm_1862 like domain"/>
    <property type="match status" value="1"/>
</dbReference>
<feature type="binding site" evidence="9">
    <location>
        <position position="69"/>
    </location>
    <ligand>
        <name>[4Fe-4S] cluster</name>
        <dbReference type="ChEBI" id="CHEBI:49883"/>
        <label>1</label>
    </ligand>
</feature>
<keyword evidence="6 9" id="KW-0408">Iron</keyword>
<dbReference type="EC" id="2.8.4.3" evidence="8 9"/>
<dbReference type="SFLD" id="SFLDF00273">
    <property type="entry name" value="(dimethylallyl)adenosine_tRNA"/>
    <property type="match status" value="1"/>
</dbReference>
<evidence type="ECO:0000256" key="4">
    <source>
        <dbReference type="ARBA" id="ARBA00022691"/>
    </source>
</evidence>
<evidence type="ECO:0000256" key="7">
    <source>
        <dbReference type="ARBA" id="ARBA00023014"/>
    </source>
</evidence>
<dbReference type="SMART" id="SM00729">
    <property type="entry name" value="Elp3"/>
    <property type="match status" value="1"/>
</dbReference>
<dbReference type="RefSeq" id="WP_195869669.1">
    <property type="nucleotide sequence ID" value="NZ_JADOET010000001.1"/>
</dbReference>
<comment type="similarity">
    <text evidence="9">Belongs to the methylthiotransferase family. MiaB subfamily.</text>
</comment>
<dbReference type="InterPro" id="IPR023404">
    <property type="entry name" value="rSAM_horseshoe"/>
</dbReference>
<feature type="domain" description="Radical SAM core" evidence="12">
    <location>
        <begin position="164"/>
        <end position="411"/>
    </location>
</feature>
<feature type="binding site" evidence="9">
    <location>
        <position position="33"/>
    </location>
    <ligand>
        <name>[4Fe-4S] cluster</name>
        <dbReference type="ChEBI" id="CHEBI:49883"/>
        <label>1</label>
    </ligand>
</feature>
<dbReference type="InterPro" id="IPR038135">
    <property type="entry name" value="Methylthiotransferase_N_sf"/>
</dbReference>
<dbReference type="CDD" id="cd01335">
    <property type="entry name" value="Radical_SAM"/>
    <property type="match status" value="1"/>
</dbReference>
<comment type="catalytic activity">
    <reaction evidence="9">
        <text>N(6)-dimethylallyladenosine(37) in tRNA + (sulfur carrier)-SH + AH2 + 2 S-adenosyl-L-methionine = 2-methylsulfanyl-N(6)-dimethylallyladenosine(37) in tRNA + (sulfur carrier)-H + 5'-deoxyadenosine + L-methionine + A + S-adenosyl-L-homocysteine + 2 H(+)</text>
        <dbReference type="Rhea" id="RHEA:37067"/>
        <dbReference type="Rhea" id="RHEA-COMP:10375"/>
        <dbReference type="Rhea" id="RHEA-COMP:10376"/>
        <dbReference type="Rhea" id="RHEA-COMP:14737"/>
        <dbReference type="Rhea" id="RHEA-COMP:14739"/>
        <dbReference type="ChEBI" id="CHEBI:13193"/>
        <dbReference type="ChEBI" id="CHEBI:15378"/>
        <dbReference type="ChEBI" id="CHEBI:17319"/>
        <dbReference type="ChEBI" id="CHEBI:17499"/>
        <dbReference type="ChEBI" id="CHEBI:29917"/>
        <dbReference type="ChEBI" id="CHEBI:57844"/>
        <dbReference type="ChEBI" id="CHEBI:57856"/>
        <dbReference type="ChEBI" id="CHEBI:59789"/>
        <dbReference type="ChEBI" id="CHEBI:64428"/>
        <dbReference type="ChEBI" id="CHEBI:74415"/>
        <dbReference type="ChEBI" id="CHEBI:74417"/>
        <dbReference type="EC" id="2.8.4.3"/>
    </reaction>
</comment>
<dbReference type="NCBIfam" id="TIGR01574">
    <property type="entry name" value="miaB-methiolase"/>
    <property type="match status" value="1"/>
</dbReference>
<dbReference type="SFLD" id="SFLDG01061">
    <property type="entry name" value="methylthiotransferase"/>
    <property type="match status" value="1"/>
</dbReference>
<feature type="domain" description="MTTase N-terminal" evidence="11">
    <location>
        <begin position="24"/>
        <end position="140"/>
    </location>
</feature>
<evidence type="ECO:0000313" key="14">
    <source>
        <dbReference type="Proteomes" id="UP000611215"/>
    </source>
</evidence>
<dbReference type="PROSITE" id="PS51449">
    <property type="entry name" value="MTTASE_N"/>
    <property type="match status" value="1"/>
</dbReference>
<dbReference type="PROSITE" id="PS51918">
    <property type="entry name" value="RADICAL_SAM"/>
    <property type="match status" value="1"/>
</dbReference>